<keyword evidence="4" id="KW-1185">Reference proteome</keyword>
<accession>A0A8K0GSZ5</accession>
<dbReference type="InterPro" id="IPR004182">
    <property type="entry name" value="GRAM"/>
</dbReference>
<dbReference type="Pfam" id="PF02893">
    <property type="entry name" value="GRAM"/>
    <property type="match status" value="1"/>
</dbReference>
<evidence type="ECO:0000256" key="1">
    <source>
        <dbReference type="ARBA" id="ARBA00009414"/>
    </source>
</evidence>
<dbReference type="InterPro" id="IPR037848">
    <property type="entry name" value="GEM-like"/>
</dbReference>
<comment type="similarity">
    <text evidence="1">Belongs to the GEM family.</text>
</comment>
<reference evidence="3" key="1">
    <citation type="submission" date="2020-03" db="EMBL/GenBank/DDBJ databases">
        <title>A high-quality chromosome-level genome assembly of a woody plant with both climbing and erect habits, Rhamnella rubrinervis.</title>
        <authorList>
            <person name="Lu Z."/>
            <person name="Yang Y."/>
            <person name="Zhu X."/>
            <person name="Sun Y."/>
        </authorList>
    </citation>
    <scope>NUCLEOTIDE SEQUENCE</scope>
    <source>
        <strain evidence="3">BYM</strain>
        <tissue evidence="3">Leaf</tissue>
    </source>
</reference>
<dbReference type="InterPro" id="IPR011993">
    <property type="entry name" value="PH-like_dom_sf"/>
</dbReference>
<organism evidence="3 4">
    <name type="scientific">Rhamnella rubrinervis</name>
    <dbReference type="NCBI Taxonomy" id="2594499"/>
    <lineage>
        <taxon>Eukaryota</taxon>
        <taxon>Viridiplantae</taxon>
        <taxon>Streptophyta</taxon>
        <taxon>Embryophyta</taxon>
        <taxon>Tracheophyta</taxon>
        <taxon>Spermatophyta</taxon>
        <taxon>Magnoliopsida</taxon>
        <taxon>eudicotyledons</taxon>
        <taxon>Gunneridae</taxon>
        <taxon>Pentapetalae</taxon>
        <taxon>rosids</taxon>
        <taxon>fabids</taxon>
        <taxon>Rosales</taxon>
        <taxon>Rhamnaceae</taxon>
        <taxon>rhamnoid group</taxon>
        <taxon>Rhamneae</taxon>
        <taxon>Rhamnella</taxon>
    </lineage>
</organism>
<evidence type="ECO:0000313" key="3">
    <source>
        <dbReference type="EMBL" id="KAF3435913.1"/>
    </source>
</evidence>
<dbReference type="Gene3D" id="2.30.29.30">
    <property type="entry name" value="Pleckstrin-homology domain (PH domain)/Phosphotyrosine-binding domain (PTB)"/>
    <property type="match status" value="1"/>
</dbReference>
<evidence type="ECO:0000259" key="2">
    <source>
        <dbReference type="SMART" id="SM00568"/>
    </source>
</evidence>
<protein>
    <recommendedName>
        <fullName evidence="2">GRAM domain-containing protein</fullName>
    </recommendedName>
</protein>
<dbReference type="EMBL" id="VOIH02000010">
    <property type="protein sequence ID" value="KAF3435913.1"/>
    <property type="molecule type" value="Genomic_DNA"/>
</dbReference>
<name>A0A8K0GSZ5_9ROSA</name>
<feature type="domain" description="GRAM" evidence="2">
    <location>
        <begin position="94"/>
        <end position="172"/>
    </location>
</feature>
<dbReference type="SMART" id="SM00568">
    <property type="entry name" value="GRAM"/>
    <property type="match status" value="1"/>
</dbReference>
<evidence type="ECO:0000313" key="4">
    <source>
        <dbReference type="Proteomes" id="UP000796880"/>
    </source>
</evidence>
<dbReference type="AlphaFoldDB" id="A0A8K0GSZ5"/>
<dbReference type="Proteomes" id="UP000796880">
    <property type="component" value="Unassembled WGS sequence"/>
</dbReference>
<dbReference type="PANTHER" id="PTHR31969">
    <property type="entry name" value="GEM-LIKE PROTEIN 2"/>
    <property type="match status" value="1"/>
</dbReference>
<gene>
    <name evidence="3" type="ORF">FNV43_RR23005</name>
</gene>
<proteinExistence type="inferred from homology"/>
<sequence>MNTYLPPPTSTSNNNPYVHYSSAHVSSSSGNRPMVKMFGMFNRCGKRVEDATRKAEVIADNVWHHLKLSPSFTDAAMARIAQGTKVLTEGGQDKVFHQTFQNLPGEKLLNSYVCYLSTSSGPVIGTLYISNKRIAFCSDSPLCYYPSTGNPEWMHYKVVIQNEKVRSVNPTSNRWNPSEKYIHIVTRDDHEFWFMGFISYDKALNNLTQVLHQSPADHNPERQHLR</sequence>
<dbReference type="CDD" id="cd13222">
    <property type="entry name" value="PH-GRAM_GEM"/>
    <property type="match status" value="1"/>
</dbReference>
<comment type="caution">
    <text evidence="3">The sequence shown here is derived from an EMBL/GenBank/DDBJ whole genome shotgun (WGS) entry which is preliminary data.</text>
</comment>
<dbReference type="OrthoDB" id="1876989at2759"/>